<keyword evidence="3 6" id="KW-0238">DNA-binding</keyword>
<dbReference type="CDD" id="cd01388">
    <property type="entry name" value="HMG-box_SoxB"/>
    <property type="match status" value="1"/>
</dbReference>
<feature type="domain" description="HMG box" evidence="7">
    <location>
        <begin position="18"/>
        <end position="86"/>
    </location>
</feature>
<dbReference type="InterPro" id="IPR036910">
    <property type="entry name" value="HMG_box_dom_sf"/>
</dbReference>
<dbReference type="GO" id="GO:0005634">
    <property type="term" value="C:nucleus"/>
    <property type="evidence" value="ECO:0007669"/>
    <property type="project" value="UniProtKB-SubCell"/>
</dbReference>
<evidence type="ECO:0000313" key="8">
    <source>
        <dbReference type="EnsemblMetazoa" id="SMAR002456-PA"/>
    </source>
</evidence>
<keyword evidence="5 6" id="KW-0539">Nucleus</keyword>
<keyword evidence="4" id="KW-0804">Transcription</keyword>
<evidence type="ECO:0000256" key="2">
    <source>
        <dbReference type="ARBA" id="ARBA00023015"/>
    </source>
</evidence>
<dbReference type="GO" id="GO:0030182">
    <property type="term" value="P:neuron differentiation"/>
    <property type="evidence" value="ECO:0007669"/>
    <property type="project" value="TreeGrafter"/>
</dbReference>
<dbReference type="Pfam" id="PF00505">
    <property type="entry name" value="HMG_box"/>
    <property type="match status" value="1"/>
</dbReference>
<organism evidence="8 9">
    <name type="scientific">Strigamia maritima</name>
    <name type="common">European centipede</name>
    <name type="synonym">Geophilus maritimus</name>
    <dbReference type="NCBI Taxonomy" id="126957"/>
    <lineage>
        <taxon>Eukaryota</taxon>
        <taxon>Metazoa</taxon>
        <taxon>Ecdysozoa</taxon>
        <taxon>Arthropoda</taxon>
        <taxon>Myriapoda</taxon>
        <taxon>Chilopoda</taxon>
        <taxon>Pleurostigmophora</taxon>
        <taxon>Geophilomorpha</taxon>
        <taxon>Linotaeniidae</taxon>
        <taxon>Strigamia</taxon>
    </lineage>
</organism>
<dbReference type="STRING" id="126957.T1IN79"/>
<keyword evidence="2" id="KW-0805">Transcription regulation</keyword>
<reference evidence="9" key="1">
    <citation type="submission" date="2011-05" db="EMBL/GenBank/DDBJ databases">
        <authorList>
            <person name="Richards S.R."/>
            <person name="Qu J."/>
            <person name="Jiang H."/>
            <person name="Jhangiani S.N."/>
            <person name="Agravi P."/>
            <person name="Goodspeed R."/>
            <person name="Gross S."/>
            <person name="Mandapat C."/>
            <person name="Jackson L."/>
            <person name="Mathew T."/>
            <person name="Pu L."/>
            <person name="Thornton R."/>
            <person name="Saada N."/>
            <person name="Wilczek-Boney K.B."/>
            <person name="Lee S."/>
            <person name="Kovar C."/>
            <person name="Wu Y."/>
            <person name="Scherer S.E."/>
            <person name="Worley K.C."/>
            <person name="Muzny D.M."/>
            <person name="Gibbs R."/>
        </authorList>
    </citation>
    <scope>NUCLEOTIDE SEQUENCE</scope>
    <source>
        <strain evidence="9">Brora</strain>
    </source>
</reference>
<dbReference type="EMBL" id="JH431152">
    <property type="status" value="NOT_ANNOTATED_CDS"/>
    <property type="molecule type" value="Genomic_DNA"/>
</dbReference>
<comment type="subcellular location">
    <subcellularLocation>
        <location evidence="1">Nucleus</location>
    </subcellularLocation>
</comment>
<evidence type="ECO:0000256" key="5">
    <source>
        <dbReference type="ARBA" id="ARBA00023242"/>
    </source>
</evidence>
<dbReference type="PANTHER" id="PTHR10270">
    <property type="entry name" value="SOX TRANSCRIPTION FACTOR"/>
    <property type="match status" value="1"/>
</dbReference>
<evidence type="ECO:0000256" key="1">
    <source>
        <dbReference type="ARBA" id="ARBA00004123"/>
    </source>
</evidence>
<dbReference type="HOGENOM" id="CLU_021123_3_0_1"/>
<protein>
    <recommendedName>
        <fullName evidence="7">HMG box domain-containing protein</fullName>
    </recommendedName>
</protein>
<reference evidence="8" key="2">
    <citation type="submission" date="2015-02" db="UniProtKB">
        <authorList>
            <consortium name="EnsemblMetazoa"/>
        </authorList>
    </citation>
    <scope>IDENTIFICATION</scope>
</reference>
<dbReference type="InterPro" id="IPR009071">
    <property type="entry name" value="HMG_box_dom"/>
</dbReference>
<accession>T1IN79</accession>
<dbReference type="Pfam" id="PF12336">
    <property type="entry name" value="SOXp"/>
    <property type="match status" value="1"/>
</dbReference>
<feature type="DNA-binding region" description="HMG box" evidence="6">
    <location>
        <begin position="18"/>
        <end position="86"/>
    </location>
</feature>
<dbReference type="FunFam" id="1.10.30.10:FF:000002">
    <property type="entry name" value="transcription factor Sox-2"/>
    <property type="match status" value="1"/>
</dbReference>
<name>T1IN79_STRMM</name>
<evidence type="ECO:0000256" key="4">
    <source>
        <dbReference type="ARBA" id="ARBA00023163"/>
    </source>
</evidence>
<sequence length="296" mass="31746">MATLGCNPLVKAPPSDHVKRPMNAFMVWSRGQRRKMAQENPKMHNSEISKRLGAEWKLLTESEKRPFIDEAKRLRAVHMKEHPDYKYRPRRKPKSLVKKDRYSTFPLPCFTSSAAALSVDSLVSSGGGSAGVVSGGTHSHHVASLTRHLFQPPPGLMTAFHHEDKHRSTAFLPPLSLGYNHALDAASLAAKLSSSSSDSPPFKPTSAADLYGTSLYASSLMSSLQHSHAAAAAAAASSHAYMAVTACGCNPSSYAAAAAAAAAAQQCEIRRPVAYLLVKPDEYRASQLSSASGHVL</sequence>
<proteinExistence type="predicted"/>
<evidence type="ECO:0000313" key="9">
    <source>
        <dbReference type="Proteomes" id="UP000014500"/>
    </source>
</evidence>
<dbReference type="PROSITE" id="PS50118">
    <property type="entry name" value="HMG_BOX_2"/>
    <property type="match status" value="1"/>
</dbReference>
<dbReference type="GO" id="GO:0000978">
    <property type="term" value="F:RNA polymerase II cis-regulatory region sequence-specific DNA binding"/>
    <property type="evidence" value="ECO:0007669"/>
    <property type="project" value="TreeGrafter"/>
</dbReference>
<dbReference type="GO" id="GO:0001228">
    <property type="term" value="F:DNA-binding transcription activator activity, RNA polymerase II-specific"/>
    <property type="evidence" value="ECO:0007669"/>
    <property type="project" value="TreeGrafter"/>
</dbReference>
<dbReference type="InterPro" id="IPR050140">
    <property type="entry name" value="SRY-related_HMG-box_TF-like"/>
</dbReference>
<dbReference type="PANTHER" id="PTHR10270:SF324">
    <property type="entry name" value="SOX DOMAIN-CONTAINING PROTEIN DICHAETE-RELATED"/>
    <property type="match status" value="1"/>
</dbReference>
<dbReference type="Proteomes" id="UP000014500">
    <property type="component" value="Unassembled WGS sequence"/>
</dbReference>
<dbReference type="GO" id="GO:0000122">
    <property type="term" value="P:negative regulation of transcription by RNA polymerase II"/>
    <property type="evidence" value="ECO:0007669"/>
    <property type="project" value="TreeGrafter"/>
</dbReference>
<dbReference type="GO" id="GO:0007420">
    <property type="term" value="P:brain development"/>
    <property type="evidence" value="ECO:0007669"/>
    <property type="project" value="TreeGrafter"/>
</dbReference>
<dbReference type="EnsemblMetazoa" id="SMAR002456-RA">
    <property type="protein sequence ID" value="SMAR002456-PA"/>
    <property type="gene ID" value="SMAR002456"/>
</dbReference>
<dbReference type="Gene3D" id="1.10.30.10">
    <property type="entry name" value="High mobility group box domain"/>
    <property type="match status" value="1"/>
</dbReference>
<evidence type="ECO:0000259" key="7">
    <source>
        <dbReference type="PROSITE" id="PS50118"/>
    </source>
</evidence>
<dbReference type="SUPFAM" id="SSF47095">
    <property type="entry name" value="HMG-box"/>
    <property type="match status" value="1"/>
</dbReference>
<evidence type="ECO:0000256" key="3">
    <source>
        <dbReference type="ARBA" id="ARBA00023125"/>
    </source>
</evidence>
<keyword evidence="9" id="KW-1185">Reference proteome</keyword>
<dbReference type="InterPro" id="IPR022097">
    <property type="entry name" value="SOX_fam"/>
</dbReference>
<dbReference type="eggNOG" id="KOG0527">
    <property type="taxonomic scope" value="Eukaryota"/>
</dbReference>
<dbReference type="SMART" id="SM00398">
    <property type="entry name" value="HMG"/>
    <property type="match status" value="1"/>
</dbReference>
<evidence type="ECO:0000256" key="6">
    <source>
        <dbReference type="PROSITE-ProRule" id="PRU00267"/>
    </source>
</evidence>
<dbReference type="AlphaFoldDB" id="T1IN79"/>